<sequence length="184" mass="20305">MYSLHGPALPRGNFIETAPLLRRLSTHVMLALTELEDSLDTLLKVMASAIAYTSRKASHKQVNPQVPLTTLGNAEGLAPDAMEASRDELIADLITQAKDLQRRIQELPSTDQSDEAQIEALADLERDLHEANQDYKQALSETGTKSILTKDRLSRQLDDTLARLCSERQEARSALDAPGKFPVT</sequence>
<dbReference type="AlphaFoldDB" id="A0A1M8A4A3"/>
<dbReference type="InterPro" id="IPR037212">
    <property type="entry name" value="Med7/Med21-like"/>
</dbReference>
<evidence type="ECO:0000256" key="3">
    <source>
        <dbReference type="ARBA" id="ARBA00019691"/>
    </source>
</evidence>
<dbReference type="GO" id="GO:0016592">
    <property type="term" value="C:mediator complex"/>
    <property type="evidence" value="ECO:0007669"/>
    <property type="project" value="UniProtKB-UniRule"/>
</dbReference>
<organism evidence="10 11">
    <name type="scientific">Malassezia sympodialis (strain ATCC 42132)</name>
    <name type="common">Atopic eczema-associated yeast</name>
    <dbReference type="NCBI Taxonomy" id="1230383"/>
    <lineage>
        <taxon>Eukaryota</taxon>
        <taxon>Fungi</taxon>
        <taxon>Dikarya</taxon>
        <taxon>Basidiomycota</taxon>
        <taxon>Ustilaginomycotina</taxon>
        <taxon>Malasseziomycetes</taxon>
        <taxon>Malasseziales</taxon>
        <taxon>Malasseziaceae</taxon>
        <taxon>Malassezia</taxon>
    </lineage>
</organism>
<evidence type="ECO:0000256" key="9">
    <source>
        <dbReference type="SAM" id="Coils"/>
    </source>
</evidence>
<dbReference type="InterPro" id="IPR021384">
    <property type="entry name" value="Mediator_Med21"/>
</dbReference>
<keyword evidence="5 8" id="KW-0010">Activator</keyword>
<gene>
    <name evidence="10" type="ORF">MSYG_1560</name>
</gene>
<evidence type="ECO:0000256" key="2">
    <source>
        <dbReference type="ARBA" id="ARBA00005770"/>
    </source>
</evidence>
<evidence type="ECO:0000256" key="1">
    <source>
        <dbReference type="ARBA" id="ARBA00004123"/>
    </source>
</evidence>
<feature type="coiled-coil region" evidence="9">
    <location>
        <begin position="114"/>
        <end position="141"/>
    </location>
</feature>
<evidence type="ECO:0000313" key="10">
    <source>
        <dbReference type="EMBL" id="SHO77219.1"/>
    </source>
</evidence>
<evidence type="ECO:0000256" key="4">
    <source>
        <dbReference type="ARBA" id="ARBA00023015"/>
    </source>
</evidence>
<evidence type="ECO:0000256" key="7">
    <source>
        <dbReference type="ARBA" id="ARBA00023242"/>
    </source>
</evidence>
<keyword evidence="11" id="KW-1185">Reference proteome</keyword>
<protein>
    <recommendedName>
        <fullName evidence="3 8">Mediator of RNA polymerase II transcription subunit 21</fullName>
    </recommendedName>
</protein>
<dbReference type="SUPFAM" id="SSF140718">
    <property type="entry name" value="Mediator hinge subcomplex-like"/>
    <property type="match status" value="1"/>
</dbReference>
<proteinExistence type="inferred from homology"/>
<keyword evidence="4 8" id="KW-0805">Transcription regulation</keyword>
<dbReference type="Pfam" id="PF11221">
    <property type="entry name" value="Med21"/>
    <property type="match status" value="1"/>
</dbReference>
<comment type="subcellular location">
    <subcellularLocation>
        <location evidence="1 8">Nucleus</location>
    </subcellularLocation>
</comment>
<comment type="subunit">
    <text evidence="8">Component of the Mediator complex.</text>
</comment>
<evidence type="ECO:0000256" key="8">
    <source>
        <dbReference type="RuleBase" id="RU366036"/>
    </source>
</evidence>
<comment type="similarity">
    <text evidence="2 8">Belongs to the Mediator complex subunit 21 family.</text>
</comment>
<dbReference type="OrthoDB" id="526653at2759"/>
<reference evidence="11" key="1">
    <citation type="journal article" date="2017" name="Nucleic Acids Res.">
        <title>Proteogenomics produces comprehensive and highly accurate protein-coding gene annotation in a complete genome assembly of Malassezia sympodialis.</title>
        <authorList>
            <person name="Zhu Y."/>
            <person name="Engstroem P.G."/>
            <person name="Tellgren-Roth C."/>
            <person name="Baudo C.D."/>
            <person name="Kennell J.C."/>
            <person name="Sun S."/>
            <person name="Billmyre R.B."/>
            <person name="Schroeder M.S."/>
            <person name="Andersson A."/>
            <person name="Holm T."/>
            <person name="Sigurgeirsson B."/>
            <person name="Wu G."/>
            <person name="Sankaranarayanan S.R."/>
            <person name="Siddharthan R."/>
            <person name="Sanyal K."/>
            <person name="Lundeberg J."/>
            <person name="Nystedt B."/>
            <person name="Boekhout T."/>
            <person name="Dawson T.L. Jr."/>
            <person name="Heitman J."/>
            <person name="Scheynius A."/>
            <person name="Lehtioe J."/>
        </authorList>
    </citation>
    <scope>NUCLEOTIDE SEQUENCE [LARGE SCALE GENOMIC DNA]</scope>
    <source>
        <strain evidence="11">ATCC 42132</strain>
    </source>
</reference>
<keyword evidence="6 8" id="KW-0804">Transcription</keyword>
<dbReference type="PANTHER" id="PTHR13381:SF0">
    <property type="entry name" value="MEDIATOR OF RNA POLYMERASE II TRANSCRIPTION SUBUNIT 21"/>
    <property type="match status" value="1"/>
</dbReference>
<dbReference type="VEuPathDB" id="FungiDB:MSYG_1560"/>
<dbReference type="STRING" id="1230383.A0A1M8A4A3"/>
<comment type="function">
    <text evidence="8">Component of the Mediator complex, a coactivator involved in the regulated transcription of nearly all RNA polymerase II-dependent genes. Mediator functions as a bridge to convey information from gene-specific regulatory proteins to the basal RNA polymerase II transcription machinery. Mediator is recruited to promoters by direct interactions with regulatory proteins and serves as a scaffold for the assembly of a functional preinitiation complex with RNA polymerase II and the general transcription factors.</text>
</comment>
<dbReference type="Gene3D" id="6.10.280.10">
    <property type="entry name" value="Mediator complex, subunit Med21"/>
    <property type="match status" value="1"/>
</dbReference>
<dbReference type="EMBL" id="LT671822">
    <property type="protein sequence ID" value="SHO77219.1"/>
    <property type="molecule type" value="Genomic_DNA"/>
</dbReference>
<evidence type="ECO:0000256" key="5">
    <source>
        <dbReference type="ARBA" id="ARBA00023159"/>
    </source>
</evidence>
<evidence type="ECO:0000256" key="6">
    <source>
        <dbReference type="ARBA" id="ARBA00023163"/>
    </source>
</evidence>
<dbReference type="GO" id="GO:0003712">
    <property type="term" value="F:transcription coregulator activity"/>
    <property type="evidence" value="ECO:0007669"/>
    <property type="project" value="TreeGrafter"/>
</dbReference>
<dbReference type="PANTHER" id="PTHR13381">
    <property type="entry name" value="RNA POLYMERASE II HOLOENZYME COMPONENT SRB7"/>
    <property type="match status" value="1"/>
</dbReference>
<accession>A0A1M8A4A3</accession>
<keyword evidence="7 8" id="KW-0539">Nucleus</keyword>
<name>A0A1M8A4A3_MALS4</name>
<keyword evidence="9" id="KW-0175">Coiled coil</keyword>
<dbReference type="Proteomes" id="UP000186303">
    <property type="component" value="Chromosome 2"/>
</dbReference>
<dbReference type="GO" id="GO:0006357">
    <property type="term" value="P:regulation of transcription by RNA polymerase II"/>
    <property type="evidence" value="ECO:0007669"/>
    <property type="project" value="TreeGrafter"/>
</dbReference>
<evidence type="ECO:0000313" key="11">
    <source>
        <dbReference type="Proteomes" id="UP000186303"/>
    </source>
</evidence>